<keyword evidence="2" id="KW-0732">Signal</keyword>
<dbReference type="eggNOG" id="COG3266">
    <property type="taxonomic scope" value="Bacteria"/>
</dbReference>
<dbReference type="PATRIC" id="fig|324602.8.peg.608"/>
<proteinExistence type="predicted"/>
<dbReference type="EnsemblBacteria" id="ABY33784">
    <property type="protein sequence ID" value="ABY33784"/>
    <property type="gene ID" value="Caur_0537"/>
</dbReference>
<feature type="compositionally biased region" description="Polar residues" evidence="1">
    <location>
        <begin position="299"/>
        <end position="310"/>
    </location>
</feature>
<feature type="region of interest" description="Disordered" evidence="1">
    <location>
        <begin position="299"/>
        <end position="331"/>
    </location>
</feature>
<feature type="chain" id="PRO_5002745782" evidence="2">
    <location>
        <begin position="27"/>
        <end position="349"/>
    </location>
</feature>
<dbReference type="Pfam" id="PF13385">
    <property type="entry name" value="Laminin_G_3"/>
    <property type="match status" value="1"/>
</dbReference>
<protein>
    <submittedName>
        <fullName evidence="3">LamG domain protein jellyroll fold domain protein</fullName>
    </submittedName>
</protein>
<sequence length="349" mass="37309">MQRFGKITLFLCIICWLISCSTGSPAVSSATGETISPSPTPQPTLPPVTTTLQPSPAPTAPAASPATVGFSVRFYGFYTSNGNGVADSDRIKIPLGPVNSNGQISSSRPVNVSGDMTLEFWMKANPGDNDAPPCDSWYYGNIVIDRDVYGDGDYGDYGVAICGNKLVVGFNVGQDDRLLKGNAIVTDGQWHHIAITRSASGPVRLYIDGQLDSEMDGPPGRIDYRLNRPTSYPNSDPYLVFAAEKHDVTGSLYFNGWIDDLRLSNIVRYSGAFARPTAPHALDANTVALYRFDEGSGTTINDATAGNQSPGELKPRAGGAAQHWSSDTPFTTSSVPLTPRAYIPFIANS</sequence>
<dbReference type="InterPro" id="IPR013320">
    <property type="entry name" value="ConA-like_dom_sf"/>
</dbReference>
<dbReference type="Proteomes" id="UP000002008">
    <property type="component" value="Chromosome"/>
</dbReference>
<dbReference type="KEGG" id="cau:Caur_0537"/>
<dbReference type="InParanoid" id="A9WEC4"/>
<evidence type="ECO:0000256" key="1">
    <source>
        <dbReference type="SAM" id="MobiDB-lite"/>
    </source>
</evidence>
<organism evidence="3 4">
    <name type="scientific">Chloroflexus aurantiacus (strain ATCC 29366 / DSM 635 / J-10-fl)</name>
    <dbReference type="NCBI Taxonomy" id="324602"/>
    <lineage>
        <taxon>Bacteria</taxon>
        <taxon>Bacillati</taxon>
        <taxon>Chloroflexota</taxon>
        <taxon>Chloroflexia</taxon>
        <taxon>Chloroflexales</taxon>
        <taxon>Chloroflexineae</taxon>
        <taxon>Chloroflexaceae</taxon>
        <taxon>Chloroflexus</taxon>
    </lineage>
</organism>
<feature type="region of interest" description="Disordered" evidence="1">
    <location>
        <begin position="28"/>
        <end position="63"/>
    </location>
</feature>
<evidence type="ECO:0000313" key="3">
    <source>
        <dbReference type="EMBL" id="ABY33784.1"/>
    </source>
</evidence>
<feature type="compositionally biased region" description="Low complexity" evidence="1">
    <location>
        <begin position="47"/>
        <end position="63"/>
    </location>
</feature>
<accession>A9WEC4</accession>
<dbReference type="AlphaFoldDB" id="A9WEC4"/>
<keyword evidence="4" id="KW-1185">Reference proteome</keyword>
<dbReference type="HOGENOM" id="CLU_874008_0_0_0"/>
<gene>
    <name evidence="3" type="ordered locus">Caur_0537</name>
</gene>
<name>A9WEC4_CHLAA</name>
<evidence type="ECO:0000256" key="2">
    <source>
        <dbReference type="SAM" id="SignalP"/>
    </source>
</evidence>
<evidence type="ECO:0000313" key="4">
    <source>
        <dbReference type="Proteomes" id="UP000002008"/>
    </source>
</evidence>
<dbReference type="PROSITE" id="PS51257">
    <property type="entry name" value="PROKAR_LIPOPROTEIN"/>
    <property type="match status" value="1"/>
</dbReference>
<reference evidence="4" key="1">
    <citation type="journal article" date="2011" name="BMC Genomics">
        <title>Complete genome sequence of the filamentous anoxygenic phototrophic bacterium Chloroflexus aurantiacus.</title>
        <authorList>
            <person name="Tang K.H."/>
            <person name="Barry K."/>
            <person name="Chertkov O."/>
            <person name="Dalin E."/>
            <person name="Han C.S."/>
            <person name="Hauser L.J."/>
            <person name="Honchak B.M."/>
            <person name="Karbach L.E."/>
            <person name="Land M.L."/>
            <person name="Lapidus A."/>
            <person name="Larimer F.W."/>
            <person name="Mikhailova N."/>
            <person name="Pitluck S."/>
            <person name="Pierson B.K."/>
            <person name="Blankenship R.E."/>
        </authorList>
    </citation>
    <scope>NUCLEOTIDE SEQUENCE [LARGE SCALE GENOMIC DNA]</scope>
    <source>
        <strain evidence="4">ATCC 29366 / DSM 635 / J-10-fl</strain>
    </source>
</reference>
<dbReference type="RefSeq" id="WP_012256440.1">
    <property type="nucleotide sequence ID" value="NC_010175.1"/>
</dbReference>
<dbReference type="STRING" id="324602.Caur_0537"/>
<dbReference type="EMBL" id="CP000909">
    <property type="protein sequence ID" value="ABY33784.1"/>
    <property type="molecule type" value="Genomic_DNA"/>
</dbReference>
<dbReference type="Gene3D" id="2.60.120.200">
    <property type="match status" value="1"/>
</dbReference>
<dbReference type="SUPFAM" id="SSF49899">
    <property type="entry name" value="Concanavalin A-like lectins/glucanases"/>
    <property type="match status" value="1"/>
</dbReference>
<feature type="signal peptide" evidence="2">
    <location>
        <begin position="1"/>
        <end position="26"/>
    </location>
</feature>